<comment type="pathway">
    <text evidence="7">Protein modification; lipoprotein biosynthesis (diacylglyceryl transfer).</text>
</comment>
<evidence type="ECO:0000313" key="9">
    <source>
        <dbReference type="Proteomes" id="UP000251889"/>
    </source>
</evidence>
<evidence type="ECO:0000256" key="3">
    <source>
        <dbReference type="ARBA" id="ARBA00022679"/>
    </source>
</evidence>
<dbReference type="UniPathway" id="UPA00664"/>
<reference evidence="8 9" key="1">
    <citation type="submission" date="2018-06" db="EMBL/GenBank/DDBJ databases">
        <title>Chryseolinea flavus sp. nov., a member of the phylum Bacteroidetes isolated from soil.</title>
        <authorList>
            <person name="Li Y."/>
            <person name="Wang J."/>
        </authorList>
    </citation>
    <scope>NUCLEOTIDE SEQUENCE [LARGE SCALE GENOMIC DNA]</scope>
    <source>
        <strain evidence="8 9">SDU1-6</strain>
    </source>
</reference>
<feature type="transmembrane region" description="Helical" evidence="7">
    <location>
        <begin position="98"/>
        <end position="122"/>
    </location>
</feature>
<dbReference type="OrthoDB" id="871140at2"/>
<feature type="transmembrane region" description="Helical" evidence="7">
    <location>
        <begin position="25"/>
        <end position="45"/>
    </location>
</feature>
<protein>
    <recommendedName>
        <fullName evidence="7">Phosphatidylglycerol--prolipoprotein diacylglyceryl transferase</fullName>
        <ecNumber evidence="7">2.5.1.145</ecNumber>
    </recommendedName>
</protein>
<feature type="transmembrane region" description="Helical" evidence="7">
    <location>
        <begin position="57"/>
        <end position="78"/>
    </location>
</feature>
<organism evidence="8 9">
    <name type="scientific">Pseudochryseolinea flava</name>
    <dbReference type="NCBI Taxonomy" id="2059302"/>
    <lineage>
        <taxon>Bacteria</taxon>
        <taxon>Pseudomonadati</taxon>
        <taxon>Bacteroidota</taxon>
        <taxon>Cytophagia</taxon>
        <taxon>Cytophagales</taxon>
        <taxon>Fulvivirgaceae</taxon>
        <taxon>Pseudochryseolinea</taxon>
    </lineage>
</organism>
<dbReference type="PANTHER" id="PTHR30589">
    <property type="entry name" value="PROLIPOPROTEIN DIACYLGLYCERYL TRANSFERASE"/>
    <property type="match status" value="1"/>
</dbReference>
<dbReference type="InterPro" id="IPR001640">
    <property type="entry name" value="Lgt"/>
</dbReference>
<comment type="function">
    <text evidence="7">Catalyzes the transfer of the diacylglyceryl group from phosphatidylglycerol to the sulfhydryl group of the N-terminal cysteine of a prolipoprotein, the first step in the formation of mature lipoproteins.</text>
</comment>
<accession>A0A364XZF3</accession>
<evidence type="ECO:0000256" key="1">
    <source>
        <dbReference type="ARBA" id="ARBA00007150"/>
    </source>
</evidence>
<feature type="transmembrane region" description="Helical" evidence="7">
    <location>
        <begin position="134"/>
        <end position="152"/>
    </location>
</feature>
<keyword evidence="5 7" id="KW-1133">Transmembrane helix</keyword>
<dbReference type="GO" id="GO:0005886">
    <property type="term" value="C:plasma membrane"/>
    <property type="evidence" value="ECO:0007669"/>
    <property type="project" value="UniProtKB-SubCell"/>
</dbReference>
<name>A0A364XZF3_9BACT</name>
<dbReference type="EMBL" id="QMFY01000015">
    <property type="protein sequence ID" value="RAV98821.1"/>
    <property type="molecule type" value="Genomic_DNA"/>
</dbReference>
<keyword evidence="3 7" id="KW-0808">Transferase</keyword>
<feature type="binding site" evidence="7">
    <location>
        <position position="153"/>
    </location>
    <ligand>
        <name>a 1,2-diacyl-sn-glycero-3-phospho-(1'-sn-glycerol)</name>
        <dbReference type="ChEBI" id="CHEBI:64716"/>
    </ligand>
</feature>
<dbReference type="GO" id="GO:0008961">
    <property type="term" value="F:phosphatidylglycerol-prolipoprotein diacylglyceryl transferase activity"/>
    <property type="evidence" value="ECO:0007669"/>
    <property type="project" value="UniProtKB-UniRule"/>
</dbReference>
<dbReference type="PROSITE" id="PS01311">
    <property type="entry name" value="LGT"/>
    <property type="match status" value="1"/>
</dbReference>
<feature type="transmembrane region" description="Helical" evidence="7">
    <location>
        <begin position="281"/>
        <end position="299"/>
    </location>
</feature>
<comment type="subcellular location">
    <subcellularLocation>
        <location evidence="7">Cell membrane</location>
        <topology evidence="7">Multi-pass membrane protein</topology>
    </subcellularLocation>
</comment>
<keyword evidence="6 7" id="KW-0472">Membrane</keyword>
<gene>
    <name evidence="7" type="primary">lgt</name>
    <name evidence="8" type="ORF">DQQ10_22670</name>
</gene>
<keyword evidence="2 7" id="KW-1003">Cell membrane</keyword>
<feature type="transmembrane region" description="Helical" evidence="7">
    <location>
        <begin position="306"/>
        <end position="325"/>
    </location>
</feature>
<dbReference type="Pfam" id="PF01790">
    <property type="entry name" value="LGT"/>
    <property type="match status" value="1"/>
</dbReference>
<evidence type="ECO:0000256" key="7">
    <source>
        <dbReference type="HAMAP-Rule" id="MF_01147"/>
    </source>
</evidence>
<evidence type="ECO:0000256" key="6">
    <source>
        <dbReference type="ARBA" id="ARBA00023136"/>
    </source>
</evidence>
<feature type="transmembrane region" description="Helical" evidence="7">
    <location>
        <begin position="345"/>
        <end position="364"/>
    </location>
</feature>
<evidence type="ECO:0000256" key="5">
    <source>
        <dbReference type="ARBA" id="ARBA00022989"/>
    </source>
</evidence>
<dbReference type="EC" id="2.5.1.145" evidence="7"/>
<sequence>MGILNYFIWNASPEIFSFTWFSLRWYGLLFALGFLITQQILYYMYRKEGKPESDVDTLTIYMVIATILGARLGHVIFYEPHIIWEKPLSIFLPFEFSPNFQFTGLQGLASHGAAIGILLALYIYSRKRKPGQTYLYVLDRIVILIALTGAMIRLGNYFNSEIIGKPSDAPWAVVMVNPLTKDIERNDINKDIESISYVQNDSSDASTSSREPGQRPMYAYITYKTGTSLAKATSIAYNAVNSVSDNRDHFEPIAQQRTVETAEGVVSKISLVGIARHPAQLYEAISCVALFLLLMGMWFKHKEKLVPGRIFGIFLLWLWPMRYLIEFFKEPQVTFEEDMTSFFGLNMGQALSIPLIIAGIIILVRSYRKKEA</sequence>
<dbReference type="AlphaFoldDB" id="A0A364XZF3"/>
<evidence type="ECO:0000256" key="4">
    <source>
        <dbReference type="ARBA" id="ARBA00022692"/>
    </source>
</evidence>
<comment type="catalytic activity">
    <reaction evidence="7">
        <text>L-cysteinyl-[prolipoprotein] + a 1,2-diacyl-sn-glycero-3-phospho-(1'-sn-glycerol) = an S-1,2-diacyl-sn-glyceryl-L-cysteinyl-[prolipoprotein] + sn-glycerol 1-phosphate + H(+)</text>
        <dbReference type="Rhea" id="RHEA:56712"/>
        <dbReference type="Rhea" id="RHEA-COMP:14679"/>
        <dbReference type="Rhea" id="RHEA-COMP:14680"/>
        <dbReference type="ChEBI" id="CHEBI:15378"/>
        <dbReference type="ChEBI" id="CHEBI:29950"/>
        <dbReference type="ChEBI" id="CHEBI:57685"/>
        <dbReference type="ChEBI" id="CHEBI:64716"/>
        <dbReference type="ChEBI" id="CHEBI:140658"/>
        <dbReference type="EC" id="2.5.1.145"/>
    </reaction>
</comment>
<keyword evidence="9" id="KW-1185">Reference proteome</keyword>
<dbReference type="HAMAP" id="MF_01147">
    <property type="entry name" value="Lgt"/>
    <property type="match status" value="1"/>
</dbReference>
<proteinExistence type="inferred from homology"/>
<keyword evidence="4 7" id="KW-0812">Transmembrane</keyword>
<dbReference type="Proteomes" id="UP000251889">
    <property type="component" value="Unassembled WGS sequence"/>
</dbReference>
<evidence type="ECO:0000313" key="8">
    <source>
        <dbReference type="EMBL" id="RAV98821.1"/>
    </source>
</evidence>
<evidence type="ECO:0000256" key="2">
    <source>
        <dbReference type="ARBA" id="ARBA00022475"/>
    </source>
</evidence>
<dbReference type="RefSeq" id="WP_112749218.1">
    <property type="nucleotide sequence ID" value="NZ_QMFY01000015.1"/>
</dbReference>
<keyword evidence="8" id="KW-0449">Lipoprotein</keyword>
<dbReference type="PANTHER" id="PTHR30589:SF0">
    <property type="entry name" value="PHOSPHATIDYLGLYCEROL--PROLIPOPROTEIN DIACYLGLYCERYL TRANSFERASE"/>
    <property type="match status" value="1"/>
</dbReference>
<dbReference type="GO" id="GO:0042158">
    <property type="term" value="P:lipoprotein biosynthetic process"/>
    <property type="evidence" value="ECO:0007669"/>
    <property type="project" value="UniProtKB-UniRule"/>
</dbReference>
<comment type="caution">
    <text evidence="8">The sequence shown here is derived from an EMBL/GenBank/DDBJ whole genome shotgun (WGS) entry which is preliminary data.</text>
</comment>
<comment type="similarity">
    <text evidence="1 7">Belongs to the Lgt family.</text>
</comment>